<dbReference type="Pfam" id="PF07660">
    <property type="entry name" value="STN"/>
    <property type="match status" value="1"/>
</dbReference>
<accession>A0A484PTI5</accession>
<evidence type="ECO:0000256" key="6">
    <source>
        <dbReference type="ARBA" id="ARBA00022692"/>
    </source>
</evidence>
<dbReference type="NCBIfam" id="TIGR01783">
    <property type="entry name" value="TonB-siderophor"/>
    <property type="match status" value="1"/>
</dbReference>
<dbReference type="EMBL" id="CAADIA010000005">
    <property type="protein sequence ID" value="VFR29448.1"/>
    <property type="molecule type" value="Genomic_DNA"/>
</dbReference>
<dbReference type="FunFam" id="2.170.130.10:FF:000010">
    <property type="entry name" value="Ferripyoverdine receptor"/>
    <property type="match status" value="1"/>
</dbReference>
<keyword evidence="7" id="KW-0732">Signal</keyword>
<comment type="similarity">
    <text evidence="2">Belongs to the TonB-dependent receptor family.</text>
</comment>
<dbReference type="EMBL" id="CAADIF010000007">
    <property type="protein sequence ID" value="VFR68334.1"/>
    <property type="molecule type" value="Genomic_DNA"/>
</dbReference>
<evidence type="ECO:0000313" key="14">
    <source>
        <dbReference type="EMBL" id="VFR29448.1"/>
    </source>
</evidence>
<dbReference type="InterPro" id="IPR000531">
    <property type="entry name" value="Beta-barrel_TonB"/>
</dbReference>
<evidence type="ECO:0000256" key="7">
    <source>
        <dbReference type="ARBA" id="ARBA00022729"/>
    </source>
</evidence>
<dbReference type="PANTHER" id="PTHR32552">
    <property type="entry name" value="FERRICHROME IRON RECEPTOR-RELATED"/>
    <property type="match status" value="1"/>
</dbReference>
<dbReference type="GO" id="GO:0015344">
    <property type="term" value="F:siderophore uptake transmembrane transporter activity"/>
    <property type="evidence" value="ECO:0007669"/>
    <property type="project" value="TreeGrafter"/>
</dbReference>
<dbReference type="InterPro" id="IPR012910">
    <property type="entry name" value="Plug_dom"/>
</dbReference>
<protein>
    <submittedName>
        <fullName evidence="14">TonB-dependent siderophore receptor</fullName>
    </submittedName>
</protein>
<dbReference type="InterPro" id="IPR010105">
    <property type="entry name" value="TonB_sidphr_rcpt"/>
</dbReference>
<feature type="domain" description="Secretin/TonB short N-terminal" evidence="13">
    <location>
        <begin position="68"/>
        <end position="118"/>
    </location>
</feature>
<dbReference type="SUPFAM" id="SSF56935">
    <property type="entry name" value="Porins"/>
    <property type="match status" value="1"/>
</dbReference>
<dbReference type="PROSITE" id="PS52016">
    <property type="entry name" value="TONB_DEPENDENT_REC_3"/>
    <property type="match status" value="1"/>
</dbReference>
<dbReference type="Gene3D" id="3.55.50.30">
    <property type="match status" value="1"/>
</dbReference>
<dbReference type="Pfam" id="PF00593">
    <property type="entry name" value="TonB_dep_Rec_b-barrel"/>
    <property type="match status" value="1"/>
</dbReference>
<keyword evidence="10" id="KW-0798">TonB box</keyword>
<dbReference type="GO" id="GO:0038023">
    <property type="term" value="F:signaling receptor activity"/>
    <property type="evidence" value="ECO:0007669"/>
    <property type="project" value="InterPro"/>
</dbReference>
<keyword evidence="5" id="KW-0410">Iron transport</keyword>
<dbReference type="InterPro" id="IPR039426">
    <property type="entry name" value="TonB-dep_rcpt-like"/>
</dbReference>
<evidence type="ECO:0000256" key="2">
    <source>
        <dbReference type="ARBA" id="ARBA00009810"/>
    </source>
</evidence>
<evidence type="ECO:0000313" key="15">
    <source>
        <dbReference type="EMBL" id="VFR68334.1"/>
    </source>
</evidence>
<organism evidence="14">
    <name type="scientific">plant metagenome</name>
    <dbReference type="NCBI Taxonomy" id="1297885"/>
    <lineage>
        <taxon>unclassified sequences</taxon>
        <taxon>metagenomes</taxon>
        <taxon>organismal metagenomes</taxon>
    </lineage>
</organism>
<evidence type="ECO:0000256" key="3">
    <source>
        <dbReference type="ARBA" id="ARBA00022448"/>
    </source>
</evidence>
<dbReference type="Gene3D" id="2.170.130.10">
    <property type="entry name" value="TonB-dependent receptor, plug domain"/>
    <property type="match status" value="1"/>
</dbReference>
<dbReference type="GO" id="GO:0009279">
    <property type="term" value="C:cell outer membrane"/>
    <property type="evidence" value="ECO:0007669"/>
    <property type="project" value="UniProtKB-SubCell"/>
</dbReference>
<dbReference type="Pfam" id="PF07715">
    <property type="entry name" value="Plug"/>
    <property type="match status" value="1"/>
</dbReference>
<evidence type="ECO:0000256" key="9">
    <source>
        <dbReference type="ARBA" id="ARBA00023065"/>
    </source>
</evidence>
<evidence type="ECO:0000256" key="8">
    <source>
        <dbReference type="ARBA" id="ARBA00023004"/>
    </source>
</evidence>
<reference evidence="14" key="1">
    <citation type="submission" date="2019-03" db="EMBL/GenBank/DDBJ databases">
        <authorList>
            <person name="Danneels B."/>
        </authorList>
    </citation>
    <scope>NUCLEOTIDE SEQUENCE</scope>
</reference>
<dbReference type="PANTHER" id="PTHR32552:SF74">
    <property type="entry name" value="HYDROXAMATE SIDEROPHORE RECEPTOR FHUE"/>
    <property type="match status" value="1"/>
</dbReference>
<name>A0A484PTI5_9ZZZZ</name>
<sequence length="824" mass="88751">MKTTSSRAVPRVRTTARRIGVAALAISLGLAMGPLVRLAHAQASPLSLSIAAQPLGKSLLALGEQASLQIFFSQEIVDGYTAPALAGRLSPDEALTRLLAGTGIAFRRNGRNVSLSRSASVAAAGELSPVTVTGSLLDDPRTEGTGSYTTGLMSTATGLALSPRETPQSVSVITQQQIEDFNLQTLQDALQSSPGISTQSGSAATNDGQIYARGFRLQNLSVDGLALDISNFNAINVTADMTMFDRVEVVRGAAGLMEGAGTPSASLNLVRKRPTPEPLLAVSGSVGNWDTRQVGADISQALNTAGSVRARVAASHREAGSFVDVIKTRNSVGYGIVEMDLRPHTTLAIGASYQENHSRGLDRGLPTFADGSHMGLPRSTYLGTSDDYYDQSTTTYFADLDSRLADRWSLKLSVAHVQGDSDSLYAINYRTADPYVFSQVADGWAYSTEQTSALARVNGRFDLGGREHQLAFGATYRVQDSDGTGTWVEGTQERLIDVRNWRSDVPVNGLQDPDPMRWRNKTTQKGIFAAANAGLTDDLHLLLGGRLNWYEDGTGGWNRGTVSVRTQRKESAYFIPYAGLVLDLDDNHSVYASYTRIFEPQSATDRDGGTLAPITGTNYEAGLKGEYFGGRLNASAAVFLIKQQNRAVDDVDGPNPCPGATSGYCQRASGEVESKGVDLQLSGELSRGWQLGLGYTYAKAEYTKDDSPANIGLRVNTRDPEHQFKLFTSYRLAGELSRWTVYGSVRAQSKTWLTSGTSFRSEQGAYAIVGLGVGYQPTEQLGLRLSVDNVFDKTYYRNVGTAWAGVQDHYGAPRSVLLTARYRY</sequence>
<evidence type="ECO:0000259" key="13">
    <source>
        <dbReference type="SMART" id="SM00965"/>
    </source>
</evidence>
<dbReference type="InterPro" id="IPR036942">
    <property type="entry name" value="Beta-barrel_TonB_sf"/>
</dbReference>
<keyword evidence="3" id="KW-0813">Transport</keyword>
<dbReference type="SMART" id="SM00965">
    <property type="entry name" value="STN"/>
    <property type="match status" value="1"/>
</dbReference>
<proteinExistence type="inferred from homology"/>
<dbReference type="InterPro" id="IPR011662">
    <property type="entry name" value="Secretin/TonB_short_N"/>
</dbReference>
<dbReference type="AlphaFoldDB" id="A0A484PTI5"/>
<dbReference type="CDD" id="cd01347">
    <property type="entry name" value="ligand_gated_channel"/>
    <property type="match status" value="1"/>
</dbReference>
<keyword evidence="12" id="KW-0998">Cell outer membrane</keyword>
<evidence type="ECO:0000256" key="10">
    <source>
        <dbReference type="ARBA" id="ARBA00023077"/>
    </source>
</evidence>
<dbReference type="Gene3D" id="2.40.170.20">
    <property type="entry name" value="TonB-dependent receptor, beta-barrel domain"/>
    <property type="match status" value="1"/>
</dbReference>
<comment type="subcellular location">
    <subcellularLocation>
        <location evidence="1">Cell outer membrane</location>
        <topology evidence="1">Multi-pass membrane protein</topology>
    </subcellularLocation>
</comment>
<dbReference type="InterPro" id="IPR037066">
    <property type="entry name" value="Plug_dom_sf"/>
</dbReference>
<dbReference type="GO" id="GO:0015891">
    <property type="term" value="P:siderophore transport"/>
    <property type="evidence" value="ECO:0007669"/>
    <property type="project" value="InterPro"/>
</dbReference>
<evidence type="ECO:0000256" key="5">
    <source>
        <dbReference type="ARBA" id="ARBA00022496"/>
    </source>
</evidence>
<keyword evidence="9" id="KW-0406">Ion transport</keyword>
<keyword evidence="14" id="KW-0675">Receptor</keyword>
<keyword evidence="6" id="KW-0812">Transmembrane</keyword>
<keyword evidence="4" id="KW-1134">Transmembrane beta strand</keyword>
<keyword evidence="8" id="KW-0408">Iron</keyword>
<evidence type="ECO:0000256" key="4">
    <source>
        <dbReference type="ARBA" id="ARBA00022452"/>
    </source>
</evidence>
<gene>
    <name evidence="14" type="ORF">ANK1_0657</name>
    <name evidence="15" type="ORF">ANK2_0657</name>
</gene>
<evidence type="ECO:0000256" key="11">
    <source>
        <dbReference type="ARBA" id="ARBA00023136"/>
    </source>
</evidence>
<evidence type="ECO:0000256" key="12">
    <source>
        <dbReference type="ARBA" id="ARBA00023237"/>
    </source>
</evidence>
<evidence type="ECO:0000256" key="1">
    <source>
        <dbReference type="ARBA" id="ARBA00004571"/>
    </source>
</evidence>
<keyword evidence="11" id="KW-0472">Membrane</keyword>